<dbReference type="Pfam" id="PF08238">
    <property type="entry name" value="Sel1"/>
    <property type="match status" value="5"/>
</dbReference>
<dbReference type="AlphaFoldDB" id="A0A5B8RF54"/>
<sequence>MFFRALLFSVLFVCLPAQAEVLFDDPTDDTLNEVIGGSSCDTIDSWATGDSARSQYLTGIVTLNGERRCGIERDNERSAAFLKKAWEKGAADAALTLGLMYYGGYGVEKNNEKAVELLVASEKGGHVRAQRELARAYWGEKMQDVFSEDIHKALYWFEKAGTAGDHQSGYAASRIYRGGQGVDRDERKIFYWAKRSAEAKYGDRMFSFPWLAELYEKGVGTKKSLVLAYKYYDLSGTSGVEGKSRLAKKMTQEQINKAVRLSRQWQEEHHIYFPSYRGLKHQPDGSYR</sequence>
<evidence type="ECO:0008006" key="2">
    <source>
        <dbReference type="Google" id="ProtNLM"/>
    </source>
</evidence>
<dbReference type="SUPFAM" id="SSF81901">
    <property type="entry name" value="HCP-like"/>
    <property type="match status" value="1"/>
</dbReference>
<dbReference type="InterPro" id="IPR011990">
    <property type="entry name" value="TPR-like_helical_dom_sf"/>
</dbReference>
<dbReference type="Gene3D" id="1.25.40.10">
    <property type="entry name" value="Tetratricopeptide repeat domain"/>
    <property type="match status" value="2"/>
</dbReference>
<dbReference type="InterPro" id="IPR006597">
    <property type="entry name" value="Sel1-like"/>
</dbReference>
<dbReference type="InterPro" id="IPR050767">
    <property type="entry name" value="Sel1_AlgK"/>
</dbReference>
<dbReference type="EMBL" id="MN079214">
    <property type="protein sequence ID" value="QEA07206.1"/>
    <property type="molecule type" value="Genomic_DNA"/>
</dbReference>
<gene>
    <name evidence="1" type="ORF">KBTEX_03553</name>
</gene>
<dbReference type="PANTHER" id="PTHR11102">
    <property type="entry name" value="SEL-1-LIKE PROTEIN"/>
    <property type="match status" value="1"/>
</dbReference>
<accession>A0A5B8RF54</accession>
<dbReference type="PANTHER" id="PTHR11102:SF160">
    <property type="entry name" value="ERAD-ASSOCIATED E3 UBIQUITIN-PROTEIN LIGASE COMPONENT HRD3"/>
    <property type="match status" value="1"/>
</dbReference>
<dbReference type="SMART" id="SM00671">
    <property type="entry name" value="SEL1"/>
    <property type="match status" value="5"/>
</dbReference>
<protein>
    <recommendedName>
        <fullName evidence="2">Sel1 repeat family protein</fullName>
    </recommendedName>
</protein>
<name>A0A5B8RF54_9ZZZZ</name>
<evidence type="ECO:0000313" key="1">
    <source>
        <dbReference type="EMBL" id="QEA07206.1"/>
    </source>
</evidence>
<organism evidence="1">
    <name type="scientific">uncultured organism</name>
    <dbReference type="NCBI Taxonomy" id="155900"/>
    <lineage>
        <taxon>unclassified sequences</taxon>
        <taxon>environmental samples</taxon>
    </lineage>
</organism>
<reference evidence="1" key="1">
    <citation type="submission" date="2019-06" db="EMBL/GenBank/DDBJ databases">
        <authorList>
            <person name="Murdoch R.W."/>
            <person name="Fathepure B."/>
        </authorList>
    </citation>
    <scope>NUCLEOTIDE SEQUENCE</scope>
</reference>
<proteinExistence type="predicted"/>